<organism evidence="2 3">
    <name type="scientific">Uliginosibacterium silvisoli</name>
    <dbReference type="NCBI Taxonomy" id="3114758"/>
    <lineage>
        <taxon>Bacteria</taxon>
        <taxon>Pseudomonadati</taxon>
        <taxon>Pseudomonadota</taxon>
        <taxon>Betaproteobacteria</taxon>
        <taxon>Rhodocyclales</taxon>
        <taxon>Zoogloeaceae</taxon>
        <taxon>Uliginosibacterium</taxon>
    </lineage>
</organism>
<sequence>MTTTWILVANARNARLFANHGPDKGLELVQTCEAEEAETSPPQSGRLSRRMDMPRQTARGFAHRLASDLYMGRSRGRYAKAIIVAPPSFMGMLNAELDGPTDKMVSTRVAKDYTRDEERDLRQHLKSCLRPWARE</sequence>
<accession>A0ABU6K243</accession>
<protein>
    <submittedName>
        <fullName evidence="2">Host attachment protein</fullName>
    </submittedName>
</protein>
<dbReference type="InterPro" id="IPR019291">
    <property type="entry name" value="Host_attachment_protein"/>
</dbReference>
<dbReference type="EMBL" id="JAYXHS010000001">
    <property type="protein sequence ID" value="MEC5385868.1"/>
    <property type="molecule type" value="Genomic_DNA"/>
</dbReference>
<feature type="region of interest" description="Disordered" evidence="1">
    <location>
        <begin position="34"/>
        <end position="55"/>
    </location>
</feature>
<proteinExistence type="predicted"/>
<reference evidence="2 3" key="1">
    <citation type="submission" date="2024-01" db="EMBL/GenBank/DDBJ databases">
        <title>Uliginosibacterium soil sp. nov.</title>
        <authorList>
            <person name="Lv Y."/>
        </authorList>
    </citation>
    <scope>NUCLEOTIDE SEQUENCE [LARGE SCALE GENOMIC DNA]</scope>
    <source>
        <strain evidence="2 3">H3</strain>
    </source>
</reference>
<evidence type="ECO:0000313" key="2">
    <source>
        <dbReference type="EMBL" id="MEC5385868.1"/>
    </source>
</evidence>
<evidence type="ECO:0000256" key="1">
    <source>
        <dbReference type="SAM" id="MobiDB-lite"/>
    </source>
</evidence>
<comment type="caution">
    <text evidence="2">The sequence shown here is derived from an EMBL/GenBank/DDBJ whole genome shotgun (WGS) entry which is preliminary data.</text>
</comment>
<dbReference type="Pfam" id="PF10116">
    <property type="entry name" value="Host_attach"/>
    <property type="match status" value="1"/>
</dbReference>
<dbReference type="RefSeq" id="WP_327598812.1">
    <property type="nucleotide sequence ID" value="NZ_JAYXHS010000001.1"/>
</dbReference>
<keyword evidence="3" id="KW-1185">Reference proteome</keyword>
<dbReference type="Proteomes" id="UP001331561">
    <property type="component" value="Unassembled WGS sequence"/>
</dbReference>
<evidence type="ECO:0000313" key="3">
    <source>
        <dbReference type="Proteomes" id="UP001331561"/>
    </source>
</evidence>
<gene>
    <name evidence="2" type="ORF">VVD49_09040</name>
</gene>
<name>A0ABU6K243_9RHOO</name>